<organism evidence="1 2">
    <name type="scientific">Smallanthus sonchifolius</name>
    <dbReference type="NCBI Taxonomy" id="185202"/>
    <lineage>
        <taxon>Eukaryota</taxon>
        <taxon>Viridiplantae</taxon>
        <taxon>Streptophyta</taxon>
        <taxon>Embryophyta</taxon>
        <taxon>Tracheophyta</taxon>
        <taxon>Spermatophyta</taxon>
        <taxon>Magnoliopsida</taxon>
        <taxon>eudicotyledons</taxon>
        <taxon>Gunneridae</taxon>
        <taxon>Pentapetalae</taxon>
        <taxon>asterids</taxon>
        <taxon>campanulids</taxon>
        <taxon>Asterales</taxon>
        <taxon>Asteraceae</taxon>
        <taxon>Asteroideae</taxon>
        <taxon>Heliantheae alliance</taxon>
        <taxon>Millerieae</taxon>
        <taxon>Smallanthus</taxon>
    </lineage>
</organism>
<evidence type="ECO:0000313" key="2">
    <source>
        <dbReference type="Proteomes" id="UP001056120"/>
    </source>
</evidence>
<protein>
    <submittedName>
        <fullName evidence="1">Uncharacterized protein</fullName>
    </submittedName>
</protein>
<proteinExistence type="predicted"/>
<reference evidence="1 2" key="2">
    <citation type="journal article" date="2022" name="Mol. Ecol. Resour.">
        <title>The genomes of chicory, endive, great burdock and yacon provide insights into Asteraceae paleo-polyploidization history and plant inulin production.</title>
        <authorList>
            <person name="Fan W."/>
            <person name="Wang S."/>
            <person name="Wang H."/>
            <person name="Wang A."/>
            <person name="Jiang F."/>
            <person name="Liu H."/>
            <person name="Zhao H."/>
            <person name="Xu D."/>
            <person name="Zhang Y."/>
        </authorList>
    </citation>
    <scope>NUCLEOTIDE SEQUENCE [LARGE SCALE GENOMIC DNA]</scope>
    <source>
        <strain evidence="2">cv. Yunnan</strain>
        <tissue evidence="1">Leaves</tissue>
    </source>
</reference>
<dbReference type="Proteomes" id="UP001056120">
    <property type="component" value="Linkage Group LG22"/>
</dbReference>
<evidence type="ECO:0000313" key="1">
    <source>
        <dbReference type="EMBL" id="KAI3725436.1"/>
    </source>
</evidence>
<reference evidence="2" key="1">
    <citation type="journal article" date="2022" name="Mol. Ecol. Resour.">
        <title>The genomes of chicory, endive, great burdock and yacon provide insights into Asteraceae palaeo-polyploidization history and plant inulin production.</title>
        <authorList>
            <person name="Fan W."/>
            <person name="Wang S."/>
            <person name="Wang H."/>
            <person name="Wang A."/>
            <person name="Jiang F."/>
            <person name="Liu H."/>
            <person name="Zhao H."/>
            <person name="Xu D."/>
            <person name="Zhang Y."/>
        </authorList>
    </citation>
    <scope>NUCLEOTIDE SEQUENCE [LARGE SCALE GENOMIC DNA]</scope>
    <source>
        <strain evidence="2">cv. Yunnan</strain>
    </source>
</reference>
<sequence>MYIRPYNLLNSSLSKACSGKQGTAKRFRYAILGQPMPCAAMSINREKGAAREDDHQGLGNAAANLFFLSSDGSEKAGAIVDAQHEDREGGTPINDTYASIVVPKAYWVASYCSLR</sequence>
<dbReference type="EMBL" id="CM042039">
    <property type="protein sequence ID" value="KAI3725436.1"/>
    <property type="molecule type" value="Genomic_DNA"/>
</dbReference>
<keyword evidence="2" id="KW-1185">Reference proteome</keyword>
<gene>
    <name evidence="1" type="ORF">L1987_65224</name>
</gene>
<comment type="caution">
    <text evidence="1">The sequence shown here is derived from an EMBL/GenBank/DDBJ whole genome shotgun (WGS) entry which is preliminary data.</text>
</comment>
<accession>A0ACB9BTR9</accession>
<name>A0ACB9BTR9_9ASTR</name>